<evidence type="ECO:0000313" key="5">
    <source>
        <dbReference type="Proteomes" id="UP001152797"/>
    </source>
</evidence>
<sequence>MSTSLPDLHSEAVHRPGGFFNLNKDTKLRSINLEDLRVRNSEDQDELEREERRKRGLYGLSNSEKACFSRFTQPSLEAVRRATASKEERRRSKSTARSEASGGSGTASKSDASPKGQKRRLAILVNKQALTDLEMTEEAVHRILRVLFPSNPSAMARVGSSYRRQRGKSDKMLAFQMSACNTLPLLPSLNDGESLRTSPAMRRSFSSSFKTMRMERVESNGKEPKPERRPLQSPRTALDQSLKKIWPTADAQQVKKMGDLLKRELNLRSHVKQPGEQLPRRQPLYVTPDASGTKSNVREFVNSAKLESSLAGEVWDSNASGKDADRVVFHRMKNAAFLVSKIGEITEQINKERAEIRKLKSHRKQVTAPLNDECNFSLRSFRKRLLGKHQCLADAFRVLDLNVNQKIGPQEWGAMFRGSGLATFRE</sequence>
<dbReference type="Proteomes" id="UP001152797">
    <property type="component" value="Unassembled WGS sequence"/>
</dbReference>
<name>A0A9P1FXY2_9DINO</name>
<reference evidence="3" key="1">
    <citation type="submission" date="2022-10" db="EMBL/GenBank/DDBJ databases">
        <authorList>
            <person name="Chen Y."/>
            <person name="Dougan E. K."/>
            <person name="Chan C."/>
            <person name="Rhodes N."/>
            <person name="Thang M."/>
        </authorList>
    </citation>
    <scope>NUCLEOTIDE SEQUENCE</scope>
</reference>
<feature type="region of interest" description="Disordered" evidence="1">
    <location>
        <begin position="78"/>
        <end position="119"/>
    </location>
</feature>
<dbReference type="OrthoDB" id="10540727at2759"/>
<gene>
    <name evidence="3" type="ORF">C1SCF055_LOCUS17742</name>
</gene>
<reference evidence="4 5" key="2">
    <citation type="submission" date="2024-05" db="EMBL/GenBank/DDBJ databases">
        <authorList>
            <person name="Chen Y."/>
            <person name="Shah S."/>
            <person name="Dougan E. K."/>
            <person name="Thang M."/>
            <person name="Chan C."/>
        </authorList>
    </citation>
    <scope>NUCLEOTIDE SEQUENCE [LARGE SCALE GENOMIC DNA]</scope>
</reference>
<dbReference type="EMBL" id="CAMXCT010001513">
    <property type="protein sequence ID" value="CAI3990785.1"/>
    <property type="molecule type" value="Genomic_DNA"/>
</dbReference>
<dbReference type="EMBL" id="CAMXCT030001513">
    <property type="protein sequence ID" value="CAL4778097.1"/>
    <property type="molecule type" value="Genomic_DNA"/>
</dbReference>
<dbReference type="InterPro" id="IPR002048">
    <property type="entry name" value="EF_hand_dom"/>
</dbReference>
<comment type="caution">
    <text evidence="3">The sequence shown here is derived from an EMBL/GenBank/DDBJ whole genome shotgun (WGS) entry which is preliminary data.</text>
</comment>
<feature type="region of interest" description="Disordered" evidence="1">
    <location>
        <begin position="271"/>
        <end position="292"/>
    </location>
</feature>
<organism evidence="3">
    <name type="scientific">Cladocopium goreaui</name>
    <dbReference type="NCBI Taxonomy" id="2562237"/>
    <lineage>
        <taxon>Eukaryota</taxon>
        <taxon>Sar</taxon>
        <taxon>Alveolata</taxon>
        <taxon>Dinophyceae</taxon>
        <taxon>Suessiales</taxon>
        <taxon>Symbiodiniaceae</taxon>
        <taxon>Cladocopium</taxon>
    </lineage>
</organism>
<feature type="non-terminal residue" evidence="3">
    <location>
        <position position="1"/>
    </location>
</feature>
<feature type="compositionally biased region" description="Basic and acidic residues" evidence="1">
    <location>
        <begin position="78"/>
        <end position="90"/>
    </location>
</feature>
<dbReference type="GO" id="GO:0005509">
    <property type="term" value="F:calcium ion binding"/>
    <property type="evidence" value="ECO:0007669"/>
    <property type="project" value="InterPro"/>
</dbReference>
<evidence type="ECO:0000256" key="1">
    <source>
        <dbReference type="SAM" id="MobiDB-lite"/>
    </source>
</evidence>
<evidence type="ECO:0000313" key="3">
    <source>
        <dbReference type="EMBL" id="CAI3990785.1"/>
    </source>
</evidence>
<evidence type="ECO:0000313" key="4">
    <source>
        <dbReference type="EMBL" id="CAL4778097.1"/>
    </source>
</evidence>
<feature type="domain" description="EF-hand" evidence="2">
    <location>
        <begin position="387"/>
        <end position="422"/>
    </location>
</feature>
<dbReference type="EMBL" id="CAMXCT020001513">
    <property type="protein sequence ID" value="CAL1144160.1"/>
    <property type="molecule type" value="Genomic_DNA"/>
</dbReference>
<dbReference type="PROSITE" id="PS50222">
    <property type="entry name" value="EF_HAND_2"/>
    <property type="match status" value="1"/>
</dbReference>
<feature type="compositionally biased region" description="Basic and acidic residues" evidence="1">
    <location>
        <begin position="212"/>
        <end position="230"/>
    </location>
</feature>
<evidence type="ECO:0000259" key="2">
    <source>
        <dbReference type="PROSITE" id="PS50222"/>
    </source>
</evidence>
<proteinExistence type="predicted"/>
<protein>
    <submittedName>
        <fullName evidence="4">EF-hand domain-containing protein</fullName>
    </submittedName>
</protein>
<dbReference type="AlphaFoldDB" id="A0A9P1FXY2"/>
<feature type="region of interest" description="Disordered" evidence="1">
    <location>
        <begin position="190"/>
        <end position="237"/>
    </location>
</feature>
<accession>A0A9P1FXY2</accession>
<keyword evidence="5" id="KW-1185">Reference proteome</keyword>